<dbReference type="Proteomes" id="UP001152519">
    <property type="component" value="Unassembled WGS sequence"/>
</dbReference>
<sequence length="156" mass="18297">MKRQKRDLFLDLHEKLSRPDMQTGRTLLREQINGLDDAIGMRRWKSDDYQKAVSAIAMFDILGLYVEERFIKRSLVFKEWGWLYADVYFHARYVIQDRRNHGRDPWLHFQRLGEKALAKYPVPTVNSAGDPLHAEAPRDGGASLWHTSAERSSHRC</sequence>
<accession>A0A9W4E4N7</accession>
<evidence type="ECO:0000313" key="2">
    <source>
        <dbReference type="Proteomes" id="UP001152519"/>
    </source>
</evidence>
<proteinExistence type="predicted"/>
<reference evidence="1" key="1">
    <citation type="submission" date="2021-05" db="EMBL/GenBank/DDBJ databases">
        <authorList>
            <person name="Arsene-Ploetze F."/>
        </authorList>
    </citation>
    <scope>NUCLEOTIDE SEQUENCE</scope>
    <source>
        <strain evidence="1">DSM 42138</strain>
    </source>
</reference>
<protein>
    <submittedName>
        <fullName evidence="1">Uncharacterized protein</fullName>
    </submittedName>
</protein>
<evidence type="ECO:0000313" key="1">
    <source>
        <dbReference type="EMBL" id="CAG6392762.1"/>
    </source>
</evidence>
<gene>
    <name evidence="1" type="ORF">SCOCK_180139</name>
</gene>
<name>A0A9W4E4N7_9ACTN</name>
<keyword evidence="2" id="KW-1185">Reference proteome</keyword>
<comment type="caution">
    <text evidence="1">The sequence shown here is derived from an EMBL/GenBank/DDBJ whole genome shotgun (WGS) entry which is preliminary data.</text>
</comment>
<organism evidence="1 2">
    <name type="scientific">Actinacidiphila cocklensis</name>
    <dbReference type="NCBI Taxonomy" id="887465"/>
    <lineage>
        <taxon>Bacteria</taxon>
        <taxon>Bacillati</taxon>
        <taxon>Actinomycetota</taxon>
        <taxon>Actinomycetes</taxon>
        <taxon>Kitasatosporales</taxon>
        <taxon>Streptomycetaceae</taxon>
        <taxon>Actinacidiphila</taxon>
    </lineage>
</organism>
<dbReference type="EMBL" id="CAJSLV010000046">
    <property type="protein sequence ID" value="CAG6392762.1"/>
    <property type="molecule type" value="Genomic_DNA"/>
</dbReference>
<dbReference type="AlphaFoldDB" id="A0A9W4E4N7"/>